<reference evidence="4 5" key="1">
    <citation type="submission" date="2016-08" db="EMBL/GenBank/DDBJ databases">
        <title>Genome sequencing of Paenibacillus sp. TI45-13ar, isolated from Korean traditional nuruk.</title>
        <authorList>
            <person name="Kim S.-J."/>
        </authorList>
    </citation>
    <scope>NUCLEOTIDE SEQUENCE [LARGE SCALE GENOMIC DNA]</scope>
    <source>
        <strain evidence="4 5">TI45-13ar</strain>
    </source>
</reference>
<proteinExistence type="predicted"/>
<name>A0A1E3L7V9_9BACL</name>
<dbReference type="RefSeq" id="WP_069326305.1">
    <property type="nucleotide sequence ID" value="NZ_MDER01000029.1"/>
</dbReference>
<evidence type="ECO:0000256" key="1">
    <source>
        <dbReference type="ARBA" id="ARBA00022679"/>
    </source>
</evidence>
<dbReference type="Gene3D" id="3.40.630.30">
    <property type="match status" value="1"/>
</dbReference>
<gene>
    <name evidence="4" type="ORF">PTI45_00845</name>
</gene>
<evidence type="ECO:0000313" key="4">
    <source>
        <dbReference type="EMBL" id="ODP29691.1"/>
    </source>
</evidence>
<dbReference type="STRING" id="1886670.PTI45_00845"/>
<dbReference type="InterPro" id="IPR000182">
    <property type="entry name" value="GNAT_dom"/>
</dbReference>
<dbReference type="GO" id="GO:0016747">
    <property type="term" value="F:acyltransferase activity, transferring groups other than amino-acyl groups"/>
    <property type="evidence" value="ECO:0007669"/>
    <property type="project" value="InterPro"/>
</dbReference>
<dbReference type="Proteomes" id="UP000094578">
    <property type="component" value="Unassembled WGS sequence"/>
</dbReference>
<keyword evidence="5" id="KW-1185">Reference proteome</keyword>
<dbReference type="InterPro" id="IPR016181">
    <property type="entry name" value="Acyl_CoA_acyltransferase"/>
</dbReference>
<dbReference type="SUPFAM" id="SSF55729">
    <property type="entry name" value="Acyl-CoA N-acyltransferases (Nat)"/>
    <property type="match status" value="1"/>
</dbReference>
<accession>A0A1E3L7V9</accession>
<evidence type="ECO:0000259" key="3">
    <source>
        <dbReference type="PROSITE" id="PS51186"/>
    </source>
</evidence>
<protein>
    <recommendedName>
        <fullName evidence="3">N-acetyltransferase domain-containing protein</fullName>
    </recommendedName>
</protein>
<dbReference type="PROSITE" id="PS51186">
    <property type="entry name" value="GNAT"/>
    <property type="match status" value="1"/>
</dbReference>
<dbReference type="EMBL" id="MDER01000029">
    <property type="protein sequence ID" value="ODP29691.1"/>
    <property type="molecule type" value="Genomic_DNA"/>
</dbReference>
<dbReference type="CDD" id="cd04301">
    <property type="entry name" value="NAT_SF"/>
    <property type="match status" value="1"/>
</dbReference>
<dbReference type="AlphaFoldDB" id="A0A1E3L7V9"/>
<comment type="caution">
    <text evidence="4">The sequence shown here is derived from an EMBL/GenBank/DDBJ whole genome shotgun (WGS) entry which is preliminary data.</text>
</comment>
<keyword evidence="2" id="KW-0012">Acyltransferase</keyword>
<evidence type="ECO:0000313" key="5">
    <source>
        <dbReference type="Proteomes" id="UP000094578"/>
    </source>
</evidence>
<sequence>MHTWSIRAVTADDQNFLWETLYLSLYVREGEPPFDREVIYEPHLAKYVEDWGQAGDVGYTAINDQQQLIGAVTARVLPADNQGYGYIDEVTPELGLAVLDEYRGQGVGTALMQALLTELRQQQIAQVSLSVDPSNPVVRLYERLGFEKVAVVGTSITMLLVL</sequence>
<keyword evidence="1" id="KW-0808">Transferase</keyword>
<feature type="domain" description="N-acetyltransferase" evidence="3">
    <location>
        <begin position="4"/>
        <end position="162"/>
    </location>
</feature>
<organism evidence="4 5">
    <name type="scientific">Paenibacillus nuruki</name>
    <dbReference type="NCBI Taxonomy" id="1886670"/>
    <lineage>
        <taxon>Bacteria</taxon>
        <taxon>Bacillati</taxon>
        <taxon>Bacillota</taxon>
        <taxon>Bacilli</taxon>
        <taxon>Bacillales</taxon>
        <taxon>Paenibacillaceae</taxon>
        <taxon>Paenibacillus</taxon>
    </lineage>
</organism>
<dbReference type="PANTHER" id="PTHR43420">
    <property type="entry name" value="ACETYLTRANSFERASE"/>
    <property type="match status" value="1"/>
</dbReference>
<dbReference type="InterPro" id="IPR050680">
    <property type="entry name" value="YpeA/RimI_acetyltransf"/>
</dbReference>
<evidence type="ECO:0000256" key="2">
    <source>
        <dbReference type="ARBA" id="ARBA00023315"/>
    </source>
</evidence>
<dbReference type="Pfam" id="PF00583">
    <property type="entry name" value="Acetyltransf_1"/>
    <property type="match status" value="1"/>
</dbReference>